<dbReference type="AlphaFoldDB" id="A0AAD5BL62"/>
<evidence type="ECO:0000313" key="1">
    <source>
        <dbReference type="EMBL" id="KAI7725129.1"/>
    </source>
</evidence>
<reference evidence="1" key="1">
    <citation type="submission" date="2022-06" db="EMBL/GenBank/DDBJ databases">
        <title>Uncovering the hologenomic basis of an extraordinary plant invasion.</title>
        <authorList>
            <person name="Bieker V.C."/>
            <person name="Martin M.D."/>
            <person name="Gilbert T."/>
            <person name="Hodgins K."/>
            <person name="Battlay P."/>
            <person name="Petersen B."/>
            <person name="Wilson J."/>
        </authorList>
    </citation>
    <scope>NUCLEOTIDE SEQUENCE</scope>
    <source>
        <strain evidence="1">AA19_3_7</strain>
        <tissue evidence="1">Leaf</tissue>
    </source>
</reference>
<dbReference type="Proteomes" id="UP001206925">
    <property type="component" value="Unassembled WGS sequence"/>
</dbReference>
<sequence>RKRKKKKNKKNRAGGVRRRWWLEQEEDATVAVEDDEQEPAVEDGGEFLGSSLPSEQILVVRGGSLVCEQIWRRRGWSLVGVVAGLEQEDEGTGKTMNREDDNGEGTVVVDLVGTGEDVDGEEHDDVEDDGFFL</sequence>
<feature type="non-terminal residue" evidence="1">
    <location>
        <position position="1"/>
    </location>
</feature>
<name>A0AAD5BL62_AMBAR</name>
<proteinExistence type="predicted"/>
<protein>
    <submittedName>
        <fullName evidence="1">Uncharacterized protein</fullName>
    </submittedName>
</protein>
<evidence type="ECO:0000313" key="2">
    <source>
        <dbReference type="Proteomes" id="UP001206925"/>
    </source>
</evidence>
<dbReference type="EMBL" id="JAMZMK010012056">
    <property type="protein sequence ID" value="KAI7725129.1"/>
    <property type="molecule type" value="Genomic_DNA"/>
</dbReference>
<comment type="caution">
    <text evidence="1">The sequence shown here is derived from an EMBL/GenBank/DDBJ whole genome shotgun (WGS) entry which is preliminary data.</text>
</comment>
<accession>A0AAD5BL62</accession>
<organism evidence="1 2">
    <name type="scientific">Ambrosia artemisiifolia</name>
    <name type="common">Common ragweed</name>
    <dbReference type="NCBI Taxonomy" id="4212"/>
    <lineage>
        <taxon>Eukaryota</taxon>
        <taxon>Viridiplantae</taxon>
        <taxon>Streptophyta</taxon>
        <taxon>Embryophyta</taxon>
        <taxon>Tracheophyta</taxon>
        <taxon>Spermatophyta</taxon>
        <taxon>Magnoliopsida</taxon>
        <taxon>eudicotyledons</taxon>
        <taxon>Gunneridae</taxon>
        <taxon>Pentapetalae</taxon>
        <taxon>asterids</taxon>
        <taxon>campanulids</taxon>
        <taxon>Asterales</taxon>
        <taxon>Asteraceae</taxon>
        <taxon>Asteroideae</taxon>
        <taxon>Heliantheae alliance</taxon>
        <taxon>Heliantheae</taxon>
        <taxon>Ambrosia</taxon>
    </lineage>
</organism>
<gene>
    <name evidence="1" type="ORF">M8C21_001233</name>
</gene>
<keyword evidence="2" id="KW-1185">Reference proteome</keyword>